<reference evidence="16" key="1">
    <citation type="submission" date="2016-05" db="EMBL/GenBank/DDBJ databases">
        <title>Comparative genomics of biotechnologically important yeasts.</title>
        <authorList>
            <consortium name="DOE Joint Genome Institute"/>
            <person name="Riley R."/>
            <person name="Haridas S."/>
            <person name="Wolfe K.H."/>
            <person name="Lopes M.R."/>
            <person name="Hittinger C.T."/>
            <person name="Goker M."/>
            <person name="Salamov A."/>
            <person name="Wisecaver J."/>
            <person name="Long T.M."/>
            <person name="Aerts A.L."/>
            <person name="Barry K."/>
            <person name="Choi C."/>
            <person name="Clum A."/>
            <person name="Coughlan A.Y."/>
            <person name="Deshpande S."/>
            <person name="Douglass A.P."/>
            <person name="Hanson S.J."/>
            <person name="Klenk H.-P."/>
            <person name="Labutti K."/>
            <person name="Lapidus A."/>
            <person name="Lindquist E."/>
            <person name="Lipzen A."/>
            <person name="Meier-Kolthoff J.P."/>
            <person name="Ohm R.A."/>
            <person name="Otillar R.P."/>
            <person name="Pangilinan J."/>
            <person name="Peng Y."/>
            <person name="Rokas A."/>
            <person name="Rosa C.A."/>
            <person name="Scheuner C."/>
            <person name="Sibirny A.A."/>
            <person name="Slot J.C."/>
            <person name="Stielow J.B."/>
            <person name="Sun H."/>
            <person name="Kurtzman C.P."/>
            <person name="Blackwell M."/>
            <person name="Grigoriev I.V."/>
            <person name="Jeffries T.W."/>
        </authorList>
    </citation>
    <scope>NUCLEOTIDE SEQUENCE [LARGE SCALE GENOMIC DNA]</scope>
    <source>
        <strain evidence="16">NRRL Y-2460</strain>
    </source>
</reference>
<evidence type="ECO:0000256" key="9">
    <source>
        <dbReference type="ARBA" id="ARBA00023027"/>
    </source>
</evidence>
<evidence type="ECO:0000256" key="5">
    <source>
        <dbReference type="ARBA" id="ARBA00022679"/>
    </source>
</evidence>
<dbReference type="GO" id="GO:0046969">
    <property type="term" value="F:histone H3K9 deacetylase activity, NAD-dependent"/>
    <property type="evidence" value="ECO:0007669"/>
    <property type="project" value="EnsemblFungi"/>
</dbReference>
<dbReference type="GO" id="GO:0005721">
    <property type="term" value="C:pericentric heterochromatin"/>
    <property type="evidence" value="ECO:0007669"/>
    <property type="project" value="EnsemblFungi"/>
</dbReference>
<feature type="binding site" evidence="12">
    <location>
        <position position="240"/>
    </location>
    <ligand>
        <name>Zn(2+)</name>
        <dbReference type="ChEBI" id="CHEBI:29105"/>
    </ligand>
</feature>
<sequence>SDSKSKDDDDNNNNNNNNEITGDFVSKETTSLARSYLKANGSMKFLDRYLPGTASAEDILNLIQLLGYKPKELPRMDNENALMYLIKFLQKAMNKVLTMRVRLPDFDTIEALVDSINNASNIVVLTGAGISTSLGIPDFRSSKGFYAKLSYLGLEDPQEVFDLSYFREDPAIFYSIAHMILPPEHAFTPLHGFIRLLQDKGKLLRNYTQNIDNLESNVGIDADKLIQCHGSFATATCITCGFKVPGETIFKEIRAQEVPICPWCKTKRFKLLKEIELEEDLNGSASAWKTMFSKSFGVMKPDITFFGEALPERFHTSIKKDISECDLLICIGTSLKVAPVSEIVNMIPEEVPQVLINKDLVGHCEFDLSLLGYCDQVIVYLSEKLGWKINHKDFEKIAKSDLKCTAVEEKVGIYEITSSNYNEEELNEKSDIIGEIEEKEEE</sequence>
<dbReference type="Gene3D" id="1.20.120.1710">
    <property type="match status" value="1"/>
</dbReference>
<evidence type="ECO:0000256" key="11">
    <source>
        <dbReference type="ARBA" id="ARBA00023242"/>
    </source>
</evidence>
<dbReference type="InterPro" id="IPR007654">
    <property type="entry name" value="NAD-dep_histone_deAcase_SIR2_N"/>
</dbReference>
<comment type="subcellular location">
    <subcellularLocation>
        <location evidence="2">Nucleus</location>
    </subcellularLocation>
</comment>
<dbReference type="GO" id="GO:0031509">
    <property type="term" value="P:subtelomeric heterochromatin formation"/>
    <property type="evidence" value="ECO:0007669"/>
    <property type="project" value="EnsemblFungi"/>
</dbReference>
<keyword evidence="7 12" id="KW-0862">Zinc</keyword>
<dbReference type="InterPro" id="IPR026590">
    <property type="entry name" value="Ssirtuin_cat_dom"/>
</dbReference>
<dbReference type="GO" id="GO:0005634">
    <property type="term" value="C:nucleus"/>
    <property type="evidence" value="ECO:0007669"/>
    <property type="project" value="UniProtKB-SubCell"/>
</dbReference>
<dbReference type="InterPro" id="IPR003000">
    <property type="entry name" value="Sirtuin"/>
</dbReference>
<proteinExistence type="inferred from homology"/>
<keyword evidence="10" id="KW-0804">Transcription</keyword>
<comment type="cofactor">
    <cofactor evidence="1">
        <name>Zn(2+)</name>
        <dbReference type="ChEBI" id="CHEBI:29105"/>
    </cofactor>
</comment>
<dbReference type="Gene3D" id="3.30.1600.10">
    <property type="entry name" value="SIR2/SIRT2 'Small Domain"/>
    <property type="match status" value="1"/>
</dbReference>
<dbReference type="Proteomes" id="UP000094236">
    <property type="component" value="Unassembled WGS sequence"/>
</dbReference>
<dbReference type="STRING" id="669874.A0A1E4TZY5"/>
<evidence type="ECO:0000313" key="16">
    <source>
        <dbReference type="Proteomes" id="UP000094236"/>
    </source>
</evidence>
<evidence type="ECO:0000313" key="15">
    <source>
        <dbReference type="EMBL" id="ODV97238.1"/>
    </source>
</evidence>
<feature type="non-terminal residue" evidence="15">
    <location>
        <position position="1"/>
    </location>
</feature>
<dbReference type="GO" id="GO:0031508">
    <property type="term" value="P:pericentric heterochromatin formation"/>
    <property type="evidence" value="ECO:0007669"/>
    <property type="project" value="EnsemblFungi"/>
</dbReference>
<dbReference type="GO" id="GO:0046970">
    <property type="term" value="F:histone H4K16 deacetylase activity, NAD-dependent"/>
    <property type="evidence" value="ECO:0007669"/>
    <property type="project" value="EnsemblFungi"/>
</dbReference>
<dbReference type="OrthoDB" id="420264at2759"/>
<comment type="similarity">
    <text evidence="3">Belongs to the sirtuin family. Class I subfamily.</text>
</comment>
<dbReference type="Gene3D" id="3.40.50.1220">
    <property type="entry name" value="TPP-binding domain"/>
    <property type="match status" value="1"/>
</dbReference>
<dbReference type="CDD" id="cd01408">
    <property type="entry name" value="SIRT1"/>
    <property type="match status" value="1"/>
</dbReference>
<dbReference type="GO" id="GO:0030466">
    <property type="term" value="P:silent mating-type cassette heterochromatin formation"/>
    <property type="evidence" value="ECO:0007669"/>
    <property type="project" value="EnsemblFungi"/>
</dbReference>
<evidence type="ECO:0000256" key="7">
    <source>
        <dbReference type="ARBA" id="ARBA00022833"/>
    </source>
</evidence>
<dbReference type="GO" id="GO:0141222">
    <property type="term" value="F:histone H3K4 deacetylase activity, NAD-dependent"/>
    <property type="evidence" value="ECO:0007669"/>
    <property type="project" value="EnsemblFungi"/>
</dbReference>
<evidence type="ECO:0000256" key="13">
    <source>
        <dbReference type="SAM" id="MobiDB-lite"/>
    </source>
</evidence>
<keyword evidence="5" id="KW-0808">Transferase</keyword>
<evidence type="ECO:0000256" key="12">
    <source>
        <dbReference type="PROSITE-ProRule" id="PRU00236"/>
    </source>
</evidence>
<dbReference type="GO" id="GO:0031934">
    <property type="term" value="C:mating-type region heterochromatin"/>
    <property type="evidence" value="ECO:0007669"/>
    <property type="project" value="EnsemblFungi"/>
</dbReference>
<dbReference type="InterPro" id="IPR050134">
    <property type="entry name" value="NAD-dep_sirtuin_deacylases"/>
</dbReference>
<accession>A0A1E4TZY5</accession>
<dbReference type="InterPro" id="IPR026591">
    <property type="entry name" value="Sirtuin_cat_small_dom_sf"/>
</dbReference>
<keyword evidence="4" id="KW-0678">Repressor</keyword>
<feature type="active site" description="Proton acceptor" evidence="12">
    <location>
        <position position="229"/>
    </location>
</feature>
<dbReference type="InterPro" id="IPR029035">
    <property type="entry name" value="DHS-like_NAD/FAD-binding_dom"/>
</dbReference>
<evidence type="ECO:0000256" key="6">
    <source>
        <dbReference type="ARBA" id="ARBA00022723"/>
    </source>
</evidence>
<keyword evidence="6 12" id="KW-0479">Metal-binding</keyword>
<dbReference type="GO" id="GO:0033553">
    <property type="term" value="C:rDNA heterochromatin"/>
    <property type="evidence" value="ECO:0007669"/>
    <property type="project" value="EnsemblFungi"/>
</dbReference>
<dbReference type="GO" id="GO:1902794">
    <property type="term" value="P:siRNA-independent facultative heterochromatin formation"/>
    <property type="evidence" value="ECO:0007669"/>
    <property type="project" value="EnsemblFungi"/>
</dbReference>
<feature type="domain" description="Deacetylase sirtuin-type" evidence="14">
    <location>
        <begin position="102"/>
        <end position="388"/>
    </location>
</feature>
<keyword evidence="8" id="KW-0805">Transcription regulation</keyword>
<dbReference type="Pfam" id="PF04574">
    <property type="entry name" value="DUF592"/>
    <property type="match status" value="1"/>
</dbReference>
<feature type="binding site" evidence="12">
    <location>
        <position position="261"/>
    </location>
    <ligand>
        <name>Zn(2+)</name>
        <dbReference type="ChEBI" id="CHEBI:29105"/>
    </ligand>
</feature>
<dbReference type="EMBL" id="KV454012">
    <property type="protein sequence ID" value="ODV97238.1"/>
    <property type="molecule type" value="Genomic_DNA"/>
</dbReference>
<evidence type="ECO:0000256" key="4">
    <source>
        <dbReference type="ARBA" id="ARBA00022491"/>
    </source>
</evidence>
<evidence type="ECO:0000256" key="1">
    <source>
        <dbReference type="ARBA" id="ARBA00001947"/>
    </source>
</evidence>
<gene>
    <name evidence="15" type="ORF">PACTADRAFT_39531</name>
</gene>
<feature type="region of interest" description="Disordered" evidence="13">
    <location>
        <begin position="1"/>
        <end position="23"/>
    </location>
</feature>
<evidence type="ECO:0000256" key="10">
    <source>
        <dbReference type="ARBA" id="ARBA00023163"/>
    </source>
</evidence>
<keyword evidence="9" id="KW-0520">NAD</keyword>
<dbReference type="PROSITE" id="PS50305">
    <property type="entry name" value="SIRTUIN"/>
    <property type="match status" value="1"/>
</dbReference>
<dbReference type="PANTHER" id="PTHR11085:SF9">
    <property type="entry name" value="NAD-DEPENDENT PROTEIN DEACETYLASE SIRTUIN-1"/>
    <property type="match status" value="1"/>
</dbReference>
<dbReference type="Pfam" id="PF02146">
    <property type="entry name" value="SIR2"/>
    <property type="match status" value="1"/>
</dbReference>
<dbReference type="GO" id="GO:0099115">
    <property type="term" value="C:chromosome, subtelomeric region"/>
    <property type="evidence" value="ECO:0007669"/>
    <property type="project" value="EnsemblFungi"/>
</dbReference>
<evidence type="ECO:0000256" key="8">
    <source>
        <dbReference type="ARBA" id="ARBA00023015"/>
    </source>
</evidence>
<keyword evidence="11" id="KW-0539">Nucleus</keyword>
<dbReference type="SUPFAM" id="SSF52467">
    <property type="entry name" value="DHS-like NAD/FAD-binding domain"/>
    <property type="match status" value="1"/>
</dbReference>
<evidence type="ECO:0000256" key="2">
    <source>
        <dbReference type="ARBA" id="ARBA00004123"/>
    </source>
</evidence>
<dbReference type="GO" id="GO:0032041">
    <property type="term" value="F:histone H3K14 deacetylase activity, NAD-dependent"/>
    <property type="evidence" value="ECO:0007669"/>
    <property type="project" value="EnsemblFungi"/>
</dbReference>
<dbReference type="AlphaFoldDB" id="A0A1E4TZY5"/>
<dbReference type="PANTHER" id="PTHR11085">
    <property type="entry name" value="NAD-DEPENDENT PROTEIN DEACYLASE SIRTUIN-5, MITOCHONDRIAL-RELATED"/>
    <property type="match status" value="1"/>
</dbReference>
<organism evidence="15 16">
    <name type="scientific">Pachysolen tannophilus NRRL Y-2460</name>
    <dbReference type="NCBI Taxonomy" id="669874"/>
    <lineage>
        <taxon>Eukaryota</taxon>
        <taxon>Fungi</taxon>
        <taxon>Dikarya</taxon>
        <taxon>Ascomycota</taxon>
        <taxon>Saccharomycotina</taxon>
        <taxon>Pichiomycetes</taxon>
        <taxon>Pachysolenaceae</taxon>
        <taxon>Pachysolen</taxon>
    </lineage>
</organism>
<feature type="binding site" evidence="12">
    <location>
        <position position="237"/>
    </location>
    <ligand>
        <name>Zn(2+)</name>
        <dbReference type="ChEBI" id="CHEBI:29105"/>
    </ligand>
</feature>
<evidence type="ECO:0000259" key="14">
    <source>
        <dbReference type="PROSITE" id="PS50305"/>
    </source>
</evidence>
<name>A0A1E4TZY5_PACTA</name>
<dbReference type="GO" id="GO:0046872">
    <property type="term" value="F:metal ion binding"/>
    <property type="evidence" value="ECO:0007669"/>
    <property type="project" value="UniProtKB-KW"/>
</dbReference>
<feature type="binding site" evidence="12">
    <location>
        <position position="264"/>
    </location>
    <ligand>
        <name>Zn(2+)</name>
        <dbReference type="ChEBI" id="CHEBI:29105"/>
    </ligand>
</feature>
<dbReference type="GO" id="GO:0070403">
    <property type="term" value="F:NAD+ binding"/>
    <property type="evidence" value="ECO:0007669"/>
    <property type="project" value="InterPro"/>
</dbReference>
<keyword evidence="16" id="KW-1185">Reference proteome</keyword>
<evidence type="ECO:0000256" key="3">
    <source>
        <dbReference type="ARBA" id="ARBA00006924"/>
    </source>
</evidence>
<protein>
    <recommendedName>
        <fullName evidence="14">Deacetylase sirtuin-type domain-containing protein</fullName>
    </recommendedName>
</protein>